<dbReference type="SUPFAM" id="SSF57903">
    <property type="entry name" value="FYVE/PHD zinc finger"/>
    <property type="match status" value="1"/>
</dbReference>
<evidence type="ECO:0000259" key="21">
    <source>
        <dbReference type="PROSITE" id="PS50178"/>
    </source>
</evidence>
<dbReference type="FunFam" id="3.50.7.10:FF:000007">
    <property type="entry name" value="1-phosphatidylinositol 3-phosphate 5-kinase isoform X1"/>
    <property type="match status" value="1"/>
</dbReference>
<evidence type="ECO:0000259" key="22">
    <source>
        <dbReference type="PROSITE" id="PS51455"/>
    </source>
</evidence>
<dbReference type="Gene3D" id="3.30.40.10">
    <property type="entry name" value="Zinc/RING finger domain, C3HC4 (zinc finger)"/>
    <property type="match status" value="1"/>
</dbReference>
<dbReference type="InterPro" id="IPR027484">
    <property type="entry name" value="PInositol-4-P-5-kinase_N"/>
</dbReference>
<dbReference type="FunFam" id="3.30.40.10:FF:000384">
    <property type="entry name" value="1-phosphatidylinositol-3-phosphate 5-kinase FAB1B"/>
    <property type="match status" value="1"/>
</dbReference>
<dbReference type="SUPFAM" id="SSF56104">
    <property type="entry name" value="SAICAR synthase-like"/>
    <property type="match status" value="1"/>
</dbReference>
<keyword evidence="10 18" id="KW-0067">ATP-binding</keyword>
<feature type="domain" description="PIPK" evidence="22">
    <location>
        <begin position="1545"/>
        <end position="1867"/>
    </location>
</feature>
<evidence type="ECO:0000256" key="7">
    <source>
        <dbReference type="ARBA" id="ARBA00022771"/>
    </source>
</evidence>
<dbReference type="InterPro" id="IPR044769">
    <property type="entry name" value="PIKfyve_PIPKc"/>
</dbReference>
<dbReference type="GO" id="GO:0005524">
    <property type="term" value="F:ATP binding"/>
    <property type="evidence" value="ECO:0007669"/>
    <property type="project" value="UniProtKB-UniRule"/>
</dbReference>
<dbReference type="GeneID" id="112294710"/>
<dbReference type="InterPro" id="IPR002423">
    <property type="entry name" value="Cpn60/GroEL/TCP-1"/>
</dbReference>
<dbReference type="GO" id="GO:0008270">
    <property type="term" value="F:zinc ion binding"/>
    <property type="evidence" value="ECO:0007669"/>
    <property type="project" value="UniProtKB-KW"/>
</dbReference>
<dbReference type="RefSeq" id="XP_024401236.1">
    <property type="nucleotide sequence ID" value="XM_024545468.2"/>
</dbReference>
<comment type="subcellular location">
    <subcellularLocation>
        <location evidence="1">Endosome membrane</location>
        <topology evidence="1">Peripheral membrane protein</topology>
    </subcellularLocation>
</comment>
<dbReference type="PANTHER" id="PTHR45748:SF7">
    <property type="entry name" value="1-PHOSPHATIDYLINOSITOL 3-PHOSPHATE 5-KINASE-RELATED"/>
    <property type="match status" value="1"/>
</dbReference>
<dbReference type="GO" id="GO:0046854">
    <property type="term" value="P:phosphatidylinositol phosphate biosynthetic process"/>
    <property type="evidence" value="ECO:0000318"/>
    <property type="project" value="GO_Central"/>
</dbReference>
<evidence type="ECO:0000256" key="6">
    <source>
        <dbReference type="ARBA" id="ARBA00022753"/>
    </source>
</evidence>
<dbReference type="Gene3D" id="3.50.7.10">
    <property type="entry name" value="GroEL"/>
    <property type="match status" value="1"/>
</dbReference>
<evidence type="ECO:0000256" key="3">
    <source>
        <dbReference type="ARBA" id="ARBA00022679"/>
    </source>
</evidence>
<protein>
    <recommendedName>
        <fullName evidence="2">1-phosphatidylinositol-3-phosphate 5-kinase</fullName>
        <ecNumber evidence="2">2.7.1.150</ecNumber>
    </recommendedName>
    <alternativeName>
        <fullName evidence="15">FYVE finger-containing phosphoinositide kinase</fullName>
    </alternativeName>
    <alternativeName>
        <fullName evidence="16">PIKfyve</fullName>
    </alternativeName>
    <alternativeName>
        <fullName evidence="14">Phosphatidylinositol 3-phosphate 5-kinase type III</fullName>
    </alternativeName>
</protein>
<keyword evidence="7 17" id="KW-0863">Zinc-finger</keyword>
<name>A0A2K1J4P2_PHYPA</name>
<dbReference type="InterPro" id="IPR011011">
    <property type="entry name" value="Znf_FYVE_PHD"/>
</dbReference>
<dbReference type="FunCoup" id="A0A2K1J4P2">
    <property type="interactions" value="3935"/>
</dbReference>
<evidence type="ECO:0000313" key="23">
    <source>
        <dbReference type="EMBL" id="PNR36492.1"/>
    </source>
</evidence>
<dbReference type="Proteomes" id="UP000006727">
    <property type="component" value="Chromosome 17"/>
</dbReference>
<dbReference type="Pfam" id="PF00118">
    <property type="entry name" value="Cpn60_TCP1"/>
    <property type="match status" value="1"/>
</dbReference>
<dbReference type="PaxDb" id="3218-PP1S65_215V6.1"/>
<keyword evidence="5 18" id="KW-0547">Nucleotide-binding</keyword>
<feature type="coiled-coil region" evidence="19">
    <location>
        <begin position="1061"/>
        <end position="1088"/>
    </location>
</feature>
<dbReference type="EC" id="2.7.1.150" evidence="2"/>
<dbReference type="CDD" id="cd03334">
    <property type="entry name" value="Fab1_TCP"/>
    <property type="match status" value="1"/>
</dbReference>
<dbReference type="CDD" id="cd15725">
    <property type="entry name" value="FYVE_PIKfyve_Fab1"/>
    <property type="match status" value="1"/>
</dbReference>
<dbReference type="SMART" id="SM00064">
    <property type="entry name" value="FYVE"/>
    <property type="match status" value="1"/>
</dbReference>
<feature type="region of interest" description="Disordered" evidence="20">
    <location>
        <begin position="1397"/>
        <end position="1459"/>
    </location>
</feature>
<evidence type="ECO:0000256" key="4">
    <source>
        <dbReference type="ARBA" id="ARBA00022723"/>
    </source>
</evidence>
<dbReference type="Gene3D" id="3.30.800.10">
    <property type="entry name" value="Phosphatidylinositol Phosphate Kinase II Beta"/>
    <property type="match status" value="1"/>
</dbReference>
<comment type="subunit">
    <text evidence="13">Component of the PI(3,5)P2 regulatory complex at least composed of ATG18, SAC/FIG4, FAB1 and VAC14.</text>
</comment>
<dbReference type="InterPro" id="IPR013083">
    <property type="entry name" value="Znf_RING/FYVE/PHD"/>
</dbReference>
<dbReference type="EMBL" id="ABEU02000017">
    <property type="protein sequence ID" value="PNR36492.1"/>
    <property type="molecule type" value="Genomic_DNA"/>
</dbReference>
<dbReference type="STRING" id="3218.A0A2K1J4P2"/>
<dbReference type="KEGG" id="ppp:112294710"/>
<dbReference type="SUPFAM" id="SSF52029">
    <property type="entry name" value="GroEL apical domain-like"/>
    <property type="match status" value="1"/>
</dbReference>
<dbReference type="SMART" id="SM00330">
    <property type="entry name" value="PIPKc"/>
    <property type="match status" value="1"/>
</dbReference>
<organism evidence="23">
    <name type="scientific">Physcomitrium patens</name>
    <name type="common">Spreading-leaved earth moss</name>
    <name type="synonym">Physcomitrella patens</name>
    <dbReference type="NCBI Taxonomy" id="3218"/>
    <lineage>
        <taxon>Eukaryota</taxon>
        <taxon>Viridiplantae</taxon>
        <taxon>Streptophyta</taxon>
        <taxon>Embryophyta</taxon>
        <taxon>Bryophyta</taxon>
        <taxon>Bryophytina</taxon>
        <taxon>Bryopsida</taxon>
        <taxon>Funariidae</taxon>
        <taxon>Funariales</taxon>
        <taxon>Funariaceae</taxon>
        <taxon>Physcomitrium</taxon>
    </lineage>
</organism>
<evidence type="ECO:0000313" key="24">
    <source>
        <dbReference type="EnsemblPlants" id="Pp3c17_19810V3.1"/>
    </source>
</evidence>
<reference evidence="23 25" key="2">
    <citation type="journal article" date="2018" name="Plant J.">
        <title>The Physcomitrella patens chromosome-scale assembly reveals moss genome structure and evolution.</title>
        <authorList>
            <person name="Lang D."/>
            <person name="Ullrich K.K."/>
            <person name="Murat F."/>
            <person name="Fuchs J."/>
            <person name="Jenkins J."/>
            <person name="Haas F.B."/>
            <person name="Piednoel M."/>
            <person name="Gundlach H."/>
            <person name="Van Bel M."/>
            <person name="Meyberg R."/>
            <person name="Vives C."/>
            <person name="Morata J."/>
            <person name="Symeonidi A."/>
            <person name="Hiss M."/>
            <person name="Muchero W."/>
            <person name="Kamisugi Y."/>
            <person name="Saleh O."/>
            <person name="Blanc G."/>
            <person name="Decker E.L."/>
            <person name="van Gessel N."/>
            <person name="Grimwood J."/>
            <person name="Hayes R.D."/>
            <person name="Graham S.W."/>
            <person name="Gunter L.E."/>
            <person name="McDaniel S.F."/>
            <person name="Hoernstein S.N.W."/>
            <person name="Larsson A."/>
            <person name="Li F.W."/>
            <person name="Perroud P.F."/>
            <person name="Phillips J."/>
            <person name="Ranjan P."/>
            <person name="Rokshar D.S."/>
            <person name="Rothfels C.J."/>
            <person name="Schneider L."/>
            <person name="Shu S."/>
            <person name="Stevenson D.W."/>
            <person name="Thummler F."/>
            <person name="Tillich M."/>
            <person name="Villarreal Aguilar J.C."/>
            <person name="Widiez T."/>
            <person name="Wong G.K."/>
            <person name="Wymore A."/>
            <person name="Zhang Y."/>
            <person name="Zimmer A.D."/>
            <person name="Quatrano R.S."/>
            <person name="Mayer K.F.X."/>
            <person name="Goodstein D."/>
            <person name="Casacuberta J.M."/>
            <person name="Vandepoele K."/>
            <person name="Reski R."/>
            <person name="Cuming A.C."/>
            <person name="Tuskan G.A."/>
            <person name="Maumus F."/>
            <person name="Salse J."/>
            <person name="Schmutz J."/>
            <person name="Rensing S.A."/>
        </authorList>
    </citation>
    <scope>NUCLEOTIDE SEQUENCE [LARGE SCALE GENOMIC DNA]</scope>
    <source>
        <strain evidence="24 25">cv. Gransden 2004</strain>
    </source>
</reference>
<evidence type="ECO:0000256" key="16">
    <source>
        <dbReference type="ARBA" id="ARBA00081348"/>
    </source>
</evidence>
<dbReference type="GO" id="GO:0000285">
    <property type="term" value="F:1-phosphatidylinositol-3-phosphate 5-kinase activity"/>
    <property type="evidence" value="ECO:0000318"/>
    <property type="project" value="GO_Central"/>
</dbReference>
<evidence type="ECO:0000256" key="1">
    <source>
        <dbReference type="ARBA" id="ARBA00004481"/>
    </source>
</evidence>
<proteinExistence type="predicted"/>
<dbReference type="InterPro" id="IPR027409">
    <property type="entry name" value="GroEL-like_apical_dom_sf"/>
</dbReference>
<dbReference type="PROSITE" id="PS51455">
    <property type="entry name" value="PIPK"/>
    <property type="match status" value="1"/>
</dbReference>
<evidence type="ECO:0000256" key="10">
    <source>
        <dbReference type="ARBA" id="ARBA00022840"/>
    </source>
</evidence>
<sequence length="1912" mass="210067">MEEAANALADIVERVSSWIPRLGSREDDATIMSRDFWMPDRSCRMCYECDSQFTIFNRRHHCRICGRVFCGKCTLNTIPASFCSRTGHDENERVRVCNFCFKLRREQEYTDRVILSVDSPSSQIVSPSEPGYDFNMASGSTTKTLSRNYDPSYSPTPTPASDGTVVDLEASVDGKPVCPSSMGTQPDSTACLHMQSRDQSSSFYEFCRSDDEEDLGQKTERDLYDEDDSVLDLDYGDGSRGNVHIPKEDSHHAERVPVLVDKASDSRIADGESSAMWRTTQSCDDIESLDGILNEPPMYEEETLVPPVTNEIDHPNVDYESNGVIWVPPPPEDEDEDDAEMSLVDEDDEDVEWVPRMPGSVSSSENRSKAAMRAIVDGHFRALVAQLLIAEDVRLRDGGPSSWLEIVSTLSLQAANLVKPDTSKGGGMDPGGYVKVKCIASGRREDSMVVKGIVCHKNVQNRRMASRFKSPRVLLLGGALEYHRVSNQLSSLDTLLQQERDHLSMTVARIEAYHPNVLLVEKTVSRYAQDKLLEKDISVVLNVKRPLLERIARCTGAQIVASPEYLMAPTLGQCEFFHIEKFVEEHDYKDHGGRPGPKYLIFFEGCPRPLGCTVLLRGATTEELKSVKKVVQFAVFAAYHLALETSFLADEGATLPELSLLSPGSTAQGTARSSDKPVSTTSGFTNHSSSGHSHVLNSQFEHQGNKSQSSLPIKASRGAVPAAFSNYDMRGLEDKSKMDIVSVPGAGSGASLAVGANLDPPQGTKNVKHNSSRLSWKEGSSMQLSSVGDLHQLEQLSKQENMDFNEGSTAQGTVMKDDFASPLSDHQSILVSLSSRCLRKGSVCERPHLKRIKYYGSSDKPLGKFLKDSLFNVTSSCGSCEEPLDSHVHCYTHRQGSLTISVQRLRDFELPGEKDGRIWMWHRCLRCPRTDGVPPATRRLVMSDAAWGLSFGKFLELSFSNHAAASRAAACGHSLHRDCLRFYGCGSFVACFKYATINLHSVAVPPPQLEFHNPKQQGWLLNEANEVANKSDLVFAEIFNAIGVLGEKISSSKFVYSSAKLSEARRQIVELESLLQREKAEVEAQLHKAAPLSGPLVADILALNKIRQHLSDTSAAWEECLCKLSGSLKVRHPMRTSDPGFLDSTLLLSKIGNSSFGRSRNLEGNSIGKEERMTISNPDMGNRKEQELADDCIGEIIEQTAPKQQNTQAILDISGDSGSEGALRLLASPVASNSPKNVTTISVSGVHPLLLDEIEESSRTHFNSSIGLSKQLSSPLPIAGALEDLASAENMDSLQEGFRIGNKVLASLNCPNEGEASLITPLPEGLSPIPTDSENLEGVWLGSISSMDVSNVHEGLGVHKVISSPGGMVNIGIESSQEMSLVHGGDLPLQDREVVEKSDATLQSNGPASPLRSVGKDKESSEDSLGVPAGTLSNLPHKNVYSLPGSTQSSIAGSPPRANPSTPMIVSLTGHLSAPGAARLSLPPCIHDTVINVYDDELTSIIAYALLTPKYQAELREAVVENDKDKPKEKLRESEENEVGDFSNMMDSIHQMEEPTACIDVENDLILKEKLLRTASTEVLTPREKRDVKVAFTEQESGVSVLSGKVEFRVTCYYAKQFDALRKKCCGGDMDYIRSMSRCKKWGAHGGKSNVFFAKTMDDRFVVKQVTSTEKISFLDFAPRYFNYLTESINSGSPTCLAKIVGLYRVSVRQAKGNKELDLLVMENLLYARNVSRLYDLKGSVRSRYNSDLTGNNKVLLDENLLEMMPTSPIFVSNKAKRLLERAVWNDTAFLAGVHVMDYSLLVGVDDERQELVLGIIDFIRQYTWDKHLETWVKASGILGGPKNAAPTVISPKQYKKRFRKAMSTYFVMVPDQWSPSPPLMGPLRTSELPSSDDVTSVVAPTKEAKLLSAGC</sequence>
<dbReference type="GO" id="GO:0007033">
    <property type="term" value="P:vacuole organization"/>
    <property type="evidence" value="ECO:0000318"/>
    <property type="project" value="GO_Central"/>
</dbReference>
<dbReference type="Pfam" id="PF01363">
    <property type="entry name" value="FYVE"/>
    <property type="match status" value="1"/>
</dbReference>
<keyword evidence="4" id="KW-0479">Metal-binding</keyword>
<reference evidence="23 25" key="1">
    <citation type="journal article" date="2008" name="Science">
        <title>The Physcomitrella genome reveals evolutionary insights into the conquest of land by plants.</title>
        <authorList>
            <person name="Rensing S."/>
            <person name="Lang D."/>
            <person name="Zimmer A."/>
            <person name="Terry A."/>
            <person name="Salamov A."/>
            <person name="Shapiro H."/>
            <person name="Nishiyama T."/>
            <person name="Perroud P.-F."/>
            <person name="Lindquist E."/>
            <person name="Kamisugi Y."/>
            <person name="Tanahashi T."/>
            <person name="Sakakibara K."/>
            <person name="Fujita T."/>
            <person name="Oishi K."/>
            <person name="Shin-I T."/>
            <person name="Kuroki Y."/>
            <person name="Toyoda A."/>
            <person name="Suzuki Y."/>
            <person name="Hashimoto A."/>
            <person name="Yamaguchi K."/>
            <person name="Sugano A."/>
            <person name="Kohara Y."/>
            <person name="Fujiyama A."/>
            <person name="Anterola A."/>
            <person name="Aoki S."/>
            <person name="Ashton N."/>
            <person name="Barbazuk W.B."/>
            <person name="Barker E."/>
            <person name="Bennetzen J."/>
            <person name="Bezanilla M."/>
            <person name="Blankenship R."/>
            <person name="Cho S.H."/>
            <person name="Dutcher S."/>
            <person name="Estelle M."/>
            <person name="Fawcett J.A."/>
            <person name="Gundlach H."/>
            <person name="Hanada K."/>
            <person name="Heyl A."/>
            <person name="Hicks K.A."/>
            <person name="Hugh J."/>
            <person name="Lohr M."/>
            <person name="Mayer K."/>
            <person name="Melkozernov A."/>
            <person name="Murata T."/>
            <person name="Nelson D."/>
            <person name="Pils B."/>
            <person name="Prigge M."/>
            <person name="Reiss B."/>
            <person name="Renner T."/>
            <person name="Rombauts S."/>
            <person name="Rushton P."/>
            <person name="Sanderfoot A."/>
            <person name="Schween G."/>
            <person name="Shiu S.-H."/>
            <person name="Stueber K."/>
            <person name="Theodoulou F.L."/>
            <person name="Tu H."/>
            <person name="Van de Peer Y."/>
            <person name="Verrier P.J."/>
            <person name="Waters E."/>
            <person name="Wood A."/>
            <person name="Yang L."/>
            <person name="Cove D."/>
            <person name="Cuming A."/>
            <person name="Hasebe M."/>
            <person name="Lucas S."/>
            <person name="Mishler D.B."/>
            <person name="Reski R."/>
            <person name="Grigoriev I."/>
            <person name="Quatrano R.S."/>
            <person name="Boore J.L."/>
        </authorList>
    </citation>
    <scope>NUCLEOTIDE SEQUENCE [LARGE SCALE GENOMIC DNA]</scope>
    <source>
        <strain evidence="24 25">cv. Gransden 2004</strain>
    </source>
</reference>
<dbReference type="Pfam" id="PF01504">
    <property type="entry name" value="PIP5K"/>
    <property type="match status" value="1"/>
</dbReference>
<keyword evidence="6" id="KW-0967">Endosome</keyword>
<dbReference type="CDD" id="cd17300">
    <property type="entry name" value="PIPKc_PIKfyve"/>
    <property type="match status" value="1"/>
</dbReference>
<dbReference type="InterPro" id="IPR027483">
    <property type="entry name" value="PInositol-4-P-4/5-kinase_C_sf"/>
</dbReference>
<evidence type="ECO:0000256" key="5">
    <source>
        <dbReference type="ARBA" id="ARBA00022741"/>
    </source>
</evidence>
<feature type="domain" description="FYVE-type" evidence="21">
    <location>
        <begin position="40"/>
        <end position="105"/>
    </location>
</feature>
<evidence type="ECO:0000256" key="12">
    <source>
        <dbReference type="ARBA" id="ARBA00023136"/>
    </source>
</evidence>
<dbReference type="InterPro" id="IPR017455">
    <property type="entry name" value="Znf_FYVE-rel"/>
</dbReference>
<keyword evidence="12" id="KW-0472">Membrane</keyword>
<dbReference type="Gene3D" id="3.30.810.10">
    <property type="entry name" value="2-Layer Sandwich"/>
    <property type="match status" value="1"/>
</dbReference>
<evidence type="ECO:0000256" key="11">
    <source>
        <dbReference type="ARBA" id="ARBA00023054"/>
    </source>
</evidence>
<dbReference type="Gramene" id="Pp3c17_19810V3.1">
    <property type="protein sequence ID" value="Pp3c17_19810V3.1"/>
    <property type="gene ID" value="Pp3c17_19810"/>
</dbReference>
<keyword evidence="11 19" id="KW-0175">Coiled coil</keyword>
<keyword evidence="9" id="KW-0862">Zinc</keyword>
<evidence type="ECO:0000256" key="17">
    <source>
        <dbReference type="PROSITE-ProRule" id="PRU00091"/>
    </source>
</evidence>
<feature type="region of interest" description="Disordered" evidence="20">
    <location>
        <begin position="659"/>
        <end position="695"/>
    </location>
</feature>
<dbReference type="EnsemblPlants" id="Pp3c17_19810V3.3">
    <property type="protein sequence ID" value="Pp3c17_19810V3.3"/>
    <property type="gene ID" value="Pp3c17_19810"/>
</dbReference>
<dbReference type="EnsemblPlants" id="Pp3c17_19810V3.1">
    <property type="protein sequence ID" value="Pp3c17_19810V3.1"/>
    <property type="gene ID" value="Pp3c17_19810"/>
</dbReference>
<dbReference type="InterPro" id="IPR000306">
    <property type="entry name" value="Znf_FYVE"/>
</dbReference>
<reference evidence="24" key="3">
    <citation type="submission" date="2020-12" db="UniProtKB">
        <authorList>
            <consortium name="EnsemblPlants"/>
        </authorList>
    </citation>
    <scope>IDENTIFICATION</scope>
</reference>
<evidence type="ECO:0000256" key="9">
    <source>
        <dbReference type="ARBA" id="ARBA00022833"/>
    </source>
</evidence>
<evidence type="ECO:0000313" key="25">
    <source>
        <dbReference type="Proteomes" id="UP000006727"/>
    </source>
</evidence>
<evidence type="ECO:0000256" key="14">
    <source>
        <dbReference type="ARBA" id="ARBA00077223"/>
    </source>
</evidence>
<evidence type="ECO:0000256" key="18">
    <source>
        <dbReference type="PROSITE-ProRule" id="PRU00781"/>
    </source>
</evidence>
<evidence type="ECO:0000256" key="2">
    <source>
        <dbReference type="ARBA" id="ARBA00012009"/>
    </source>
</evidence>
<evidence type="ECO:0000256" key="19">
    <source>
        <dbReference type="SAM" id="Coils"/>
    </source>
</evidence>
<dbReference type="GO" id="GO:0010008">
    <property type="term" value="C:endosome membrane"/>
    <property type="evidence" value="ECO:0000318"/>
    <property type="project" value="GO_Central"/>
</dbReference>
<evidence type="ECO:0000256" key="20">
    <source>
        <dbReference type="SAM" id="MobiDB-lite"/>
    </source>
</evidence>
<feature type="compositionally biased region" description="Polar residues" evidence="20">
    <location>
        <begin position="662"/>
        <end position="695"/>
    </location>
</feature>
<evidence type="ECO:0000256" key="8">
    <source>
        <dbReference type="ARBA" id="ARBA00022777"/>
    </source>
</evidence>
<dbReference type="PANTHER" id="PTHR45748">
    <property type="entry name" value="1-PHOSPHATIDYLINOSITOL 3-PHOSPHATE 5-KINASE-RELATED"/>
    <property type="match status" value="1"/>
</dbReference>
<dbReference type="Gramene" id="Pp3c17_19810V3.3">
    <property type="protein sequence ID" value="Pp3c17_19810V3.3"/>
    <property type="gene ID" value="Pp3c17_19810"/>
</dbReference>
<gene>
    <name evidence="24" type="primary">LOC112294710</name>
    <name evidence="23" type="ORF">PHYPA_022343</name>
</gene>
<evidence type="ECO:0000256" key="15">
    <source>
        <dbReference type="ARBA" id="ARBA00077675"/>
    </source>
</evidence>
<keyword evidence="25" id="KW-1185">Reference proteome</keyword>
<dbReference type="FunFam" id="3.30.810.10:FF:000001">
    <property type="entry name" value="1-phosphatidylinositol 3-phosphate 5-kinase FAB1"/>
    <property type="match status" value="1"/>
</dbReference>
<keyword evidence="3 18" id="KW-0808">Transferase</keyword>
<dbReference type="InterPro" id="IPR002498">
    <property type="entry name" value="PInositol-4-P-4/5-kinase_core"/>
</dbReference>
<keyword evidence="8 18" id="KW-0418">Kinase</keyword>
<dbReference type="OrthoDB" id="158357at2759"/>
<evidence type="ECO:0000256" key="13">
    <source>
        <dbReference type="ARBA" id="ARBA00023464"/>
    </source>
</evidence>
<accession>A0A2K1J4P2</accession>
<dbReference type="PROSITE" id="PS50178">
    <property type="entry name" value="ZF_FYVE"/>
    <property type="match status" value="1"/>
</dbReference>